<proteinExistence type="predicted"/>
<evidence type="ECO:0000313" key="3">
    <source>
        <dbReference type="Proteomes" id="UP001589828"/>
    </source>
</evidence>
<evidence type="ECO:0000313" key="2">
    <source>
        <dbReference type="EMBL" id="MFC0518941.1"/>
    </source>
</evidence>
<name>A0ABV6LHS0_9SPHI</name>
<dbReference type="EMBL" id="JBHLTS010000080">
    <property type="protein sequence ID" value="MFC0518941.1"/>
    <property type="molecule type" value="Genomic_DNA"/>
</dbReference>
<evidence type="ECO:0008006" key="4">
    <source>
        <dbReference type="Google" id="ProtNLM"/>
    </source>
</evidence>
<evidence type="ECO:0000256" key="1">
    <source>
        <dbReference type="SAM" id="MobiDB-lite"/>
    </source>
</evidence>
<protein>
    <recommendedName>
        <fullName evidence="4">Band 7 domain-containing protein</fullName>
    </recommendedName>
</protein>
<comment type="caution">
    <text evidence="2">The sequence shown here is derived from an EMBL/GenBank/DDBJ whole genome shotgun (WGS) entry which is preliminary data.</text>
</comment>
<gene>
    <name evidence="2" type="ORF">ACFFGT_32300</name>
</gene>
<dbReference type="RefSeq" id="WP_377026643.1">
    <property type="nucleotide sequence ID" value="NZ_JBHLTS010000080.1"/>
</dbReference>
<keyword evidence="3" id="KW-1185">Reference proteome</keyword>
<accession>A0ABV6LHS0</accession>
<feature type="region of interest" description="Disordered" evidence="1">
    <location>
        <begin position="572"/>
        <end position="599"/>
    </location>
</feature>
<reference evidence="2 3" key="1">
    <citation type="submission" date="2024-09" db="EMBL/GenBank/DDBJ databases">
        <authorList>
            <person name="Sun Q."/>
            <person name="Mori K."/>
        </authorList>
    </citation>
    <scope>NUCLEOTIDE SEQUENCE [LARGE SCALE GENOMIC DNA]</scope>
    <source>
        <strain evidence="2 3">NCAIM B.02415</strain>
    </source>
</reference>
<sequence>METTDKAINTLNTIIREIPAMPKHKEAHVQVIIINAKSAEILYEQPFDPLRLQKLRFFELHMKSALFNVRGPLLTASYENALKPFEITVRFNVRIIPGQGFKLVRFMNGRENPLELLNAALRQEAADYIFQHKDFVINFSQHGEVLRKLLTATAERIGLELDIQLQHQLKIDGIPQFFTDQFTVKAQTNDGQTVGIRHDLALTLTDPIKYALSDIKDTKEWVRKRLDQYTSNAVIDLNYATVLTNMDESLIKEPMKVAVQKIGYELKQMISVPGLDNEKFYFETADDSPNSQKDYSTRDTKFKVAVNMVVSGKLDLHEAKTKEFIKPDFDIIASMKKMAIGSARSYLIGKTPHECFLQFSQLEIDLLNHVRKTLEDAYGFYDLNLSIQSMESNLSDRFFRLQEKPHAIKFDADFQQKHFELGFQVSAVAEDGWFRFRGNNYTDTQEELEAIGKLVLDVMNNTMSYRTGLIDREAIMLEFEEAQKQVIAEFGLEIRVHTLTGSLSEQATISIEERTKDNQHRARQRDILREHNAIQLVELLQRRREAEKYDKEKALELQQEIDREVERLATGIEASTGSLQNISSRLLPGSDNPTSTPNS</sequence>
<organism evidence="2 3">
    <name type="scientific">Mucilaginibacter angelicae</name>
    <dbReference type="NCBI Taxonomy" id="869718"/>
    <lineage>
        <taxon>Bacteria</taxon>
        <taxon>Pseudomonadati</taxon>
        <taxon>Bacteroidota</taxon>
        <taxon>Sphingobacteriia</taxon>
        <taxon>Sphingobacteriales</taxon>
        <taxon>Sphingobacteriaceae</taxon>
        <taxon>Mucilaginibacter</taxon>
    </lineage>
</organism>
<feature type="compositionally biased region" description="Polar residues" evidence="1">
    <location>
        <begin position="573"/>
        <end position="584"/>
    </location>
</feature>
<dbReference type="Proteomes" id="UP001589828">
    <property type="component" value="Unassembled WGS sequence"/>
</dbReference>